<protein>
    <submittedName>
        <fullName evidence="2">Uncharacterized protein</fullName>
    </submittedName>
</protein>
<dbReference type="EMBL" id="HBFB01031770">
    <property type="protein sequence ID" value="CAD8693627.1"/>
    <property type="molecule type" value="Transcribed_RNA"/>
</dbReference>
<dbReference type="AlphaFoldDB" id="A0A7S0S166"/>
<reference evidence="2" key="1">
    <citation type="submission" date="2021-01" db="EMBL/GenBank/DDBJ databases">
        <authorList>
            <person name="Corre E."/>
            <person name="Pelletier E."/>
            <person name="Niang G."/>
            <person name="Scheremetjew M."/>
            <person name="Finn R."/>
            <person name="Kale V."/>
            <person name="Holt S."/>
            <person name="Cochrane G."/>
            <person name="Meng A."/>
            <person name="Brown T."/>
            <person name="Cohen L."/>
        </authorList>
    </citation>
    <scope>NUCLEOTIDE SEQUENCE</scope>
    <source>
        <strain evidence="2">SAG 11-49</strain>
    </source>
</reference>
<evidence type="ECO:0000256" key="1">
    <source>
        <dbReference type="SAM" id="Phobius"/>
    </source>
</evidence>
<organism evidence="2">
    <name type="scientific">Chlamydomonas leiostraca</name>
    <dbReference type="NCBI Taxonomy" id="1034604"/>
    <lineage>
        <taxon>Eukaryota</taxon>
        <taxon>Viridiplantae</taxon>
        <taxon>Chlorophyta</taxon>
        <taxon>core chlorophytes</taxon>
        <taxon>Chlorophyceae</taxon>
        <taxon>CS clade</taxon>
        <taxon>Chlamydomonadales</taxon>
        <taxon>Chlamydomonadaceae</taxon>
        <taxon>Chlamydomonas</taxon>
    </lineage>
</organism>
<name>A0A7S0S166_9CHLO</name>
<feature type="transmembrane region" description="Helical" evidence="1">
    <location>
        <begin position="57"/>
        <end position="80"/>
    </location>
</feature>
<keyword evidence="1" id="KW-0812">Transmembrane</keyword>
<gene>
    <name evidence="2" type="ORF">CLEI1391_LOCUS17810</name>
</gene>
<sequence length="164" mass="17238">MAAMAACSAFPNSLHKACARAGPWDLAMRPGTALQLQFPSPRALQKQVSGRCAGSVAALYMLLVLSLAVAPVLVVLACVVGPEAGLRTALYLGAQEGQAWGRECGRRVVRGARAHLAAGHARGSASCPYQLCGATSREGFNTRNVQCHMAFDVYKYTCDEGNGL</sequence>
<evidence type="ECO:0000313" key="2">
    <source>
        <dbReference type="EMBL" id="CAD8693627.1"/>
    </source>
</evidence>
<keyword evidence="1" id="KW-0472">Membrane</keyword>
<proteinExistence type="predicted"/>
<accession>A0A7S0S166</accession>
<keyword evidence="1" id="KW-1133">Transmembrane helix</keyword>